<evidence type="ECO:0000313" key="5">
    <source>
        <dbReference type="Proteomes" id="UP000198976"/>
    </source>
</evidence>
<evidence type="ECO:0000259" key="3">
    <source>
        <dbReference type="Pfam" id="PF02823"/>
    </source>
</evidence>
<dbReference type="Gene3D" id="2.60.15.10">
    <property type="entry name" value="F0F1 ATP synthase delta/epsilon subunit, N-terminal"/>
    <property type="match status" value="1"/>
</dbReference>
<dbReference type="Pfam" id="PF02823">
    <property type="entry name" value="ATP-synt_DE_N"/>
    <property type="match status" value="1"/>
</dbReference>
<dbReference type="Proteomes" id="UP000198976">
    <property type="component" value="Chromosome I"/>
</dbReference>
<dbReference type="RefSeq" id="WP_058236982.1">
    <property type="nucleotide sequence ID" value="NZ_LT629792.1"/>
</dbReference>
<dbReference type="EMBL" id="LT629792">
    <property type="protein sequence ID" value="SDT97360.1"/>
    <property type="molecule type" value="Genomic_DNA"/>
</dbReference>
<keyword evidence="5" id="KW-1185">Reference proteome</keyword>
<proteinExistence type="predicted"/>
<feature type="domain" description="ATP synthase F1 complex delta/epsilon subunit N-terminal" evidence="3">
    <location>
        <begin position="7"/>
        <end position="83"/>
    </location>
</feature>
<keyword evidence="2" id="KW-0066">ATP synthesis</keyword>
<evidence type="ECO:0000256" key="2">
    <source>
        <dbReference type="ARBA" id="ARBA00023196"/>
    </source>
</evidence>
<dbReference type="SUPFAM" id="SSF51344">
    <property type="entry name" value="Epsilon subunit of F1F0-ATP synthase N-terminal domain"/>
    <property type="match status" value="1"/>
</dbReference>
<dbReference type="InterPro" id="IPR036771">
    <property type="entry name" value="ATPsynth_dsu/esu_N"/>
</dbReference>
<name>A0ABY0V885_9ACTO</name>
<gene>
    <name evidence="4" type="ORF">SAMN04489714_1347</name>
</gene>
<reference evidence="4 5" key="1">
    <citation type="submission" date="2016-10" db="EMBL/GenBank/DDBJ databases">
        <authorList>
            <person name="Varghese N."/>
            <person name="Submissions S."/>
        </authorList>
    </citation>
    <scope>NUCLEOTIDE SEQUENCE [LARGE SCALE GENOMIC DNA]</scope>
    <source>
        <strain evidence="4 5">DSM 9169</strain>
    </source>
</reference>
<keyword evidence="2" id="KW-0139">CF(1)</keyword>
<evidence type="ECO:0000256" key="1">
    <source>
        <dbReference type="ARBA" id="ARBA00004202"/>
    </source>
</evidence>
<protein>
    <submittedName>
        <fullName evidence="4">F-type H+-transporting ATPase subunit epsilon</fullName>
    </submittedName>
</protein>
<sequence>MAETGALSVKIVTKRGLSWQGAAQYVQVPVEDGSLGILPHRQPLLARLKEGPVILTIGDDTKTFPVAGGFVSVDSDVVTVVAEGMES</sequence>
<organism evidence="4 5">
    <name type="scientific">Schaalia radingae</name>
    <dbReference type="NCBI Taxonomy" id="131110"/>
    <lineage>
        <taxon>Bacteria</taxon>
        <taxon>Bacillati</taxon>
        <taxon>Actinomycetota</taxon>
        <taxon>Actinomycetes</taxon>
        <taxon>Actinomycetales</taxon>
        <taxon>Actinomycetaceae</taxon>
        <taxon>Schaalia</taxon>
    </lineage>
</organism>
<dbReference type="InterPro" id="IPR020546">
    <property type="entry name" value="ATP_synth_F1_dsu/esu_N"/>
</dbReference>
<evidence type="ECO:0000313" key="4">
    <source>
        <dbReference type="EMBL" id="SDT97360.1"/>
    </source>
</evidence>
<comment type="subcellular location">
    <subcellularLocation>
        <location evidence="1">Cell membrane</location>
        <topology evidence="1">Peripheral membrane protein</topology>
    </subcellularLocation>
</comment>
<accession>A0ABY0V885</accession>